<dbReference type="AlphaFoldDB" id="A0A7W7GC63"/>
<proteinExistence type="predicted"/>
<organism evidence="3 4">
    <name type="scientific">Sphaerisporangium siamense</name>
    <dbReference type="NCBI Taxonomy" id="795645"/>
    <lineage>
        <taxon>Bacteria</taxon>
        <taxon>Bacillati</taxon>
        <taxon>Actinomycetota</taxon>
        <taxon>Actinomycetes</taxon>
        <taxon>Streptosporangiales</taxon>
        <taxon>Streptosporangiaceae</taxon>
        <taxon>Sphaerisporangium</taxon>
    </lineage>
</organism>
<dbReference type="InterPro" id="IPR036477">
    <property type="entry name" value="Formyl_transf_N_sf"/>
</dbReference>
<feature type="domain" description="Formyl transferase C-terminal" evidence="2">
    <location>
        <begin position="206"/>
        <end position="305"/>
    </location>
</feature>
<accession>A0A7W7GC63</accession>
<dbReference type="EMBL" id="JACHND010000001">
    <property type="protein sequence ID" value="MBB4704227.1"/>
    <property type="molecule type" value="Genomic_DNA"/>
</dbReference>
<dbReference type="Pfam" id="PF02911">
    <property type="entry name" value="Formyl_trans_C"/>
    <property type="match status" value="1"/>
</dbReference>
<dbReference type="InterPro" id="IPR002376">
    <property type="entry name" value="Formyl_transf_N"/>
</dbReference>
<dbReference type="Proteomes" id="UP000542210">
    <property type="component" value="Unassembled WGS sequence"/>
</dbReference>
<dbReference type="SUPFAM" id="SSF50486">
    <property type="entry name" value="FMT C-terminal domain-like"/>
    <property type="match status" value="1"/>
</dbReference>
<name>A0A7W7GC63_9ACTN</name>
<dbReference type="RefSeq" id="WP_184885149.1">
    <property type="nucleotide sequence ID" value="NZ_BOOV01000012.1"/>
</dbReference>
<dbReference type="Gene3D" id="3.40.50.12230">
    <property type="match status" value="1"/>
</dbReference>
<dbReference type="PANTHER" id="PTHR11138:SF5">
    <property type="entry name" value="METHIONYL-TRNA FORMYLTRANSFERASE, MITOCHONDRIAL"/>
    <property type="match status" value="1"/>
</dbReference>
<dbReference type="SUPFAM" id="SSF53328">
    <property type="entry name" value="Formyltransferase"/>
    <property type="match status" value="1"/>
</dbReference>
<dbReference type="PANTHER" id="PTHR11138">
    <property type="entry name" value="METHIONYL-TRNA FORMYLTRANSFERASE"/>
    <property type="match status" value="1"/>
</dbReference>
<gene>
    <name evidence="3" type="ORF">BJ982_005771</name>
</gene>
<sequence length="315" mass="35022">MRVVMFGYQTWGHRTLQALIESGHEVTLVVTHPKSDHAYEKIWDDSVAELAAKHDVPVLLRRRPGDAELLQAVKDAAPDIIVANNWRTWLPPEIFDLPPHGTLNVHDSLLPAYAGFSPIIWALINGEQEVGVTAHRMDAGLDAGDIVLQRAVTVRPDDTATDLFHRTVDLIGPVVRESLDLIASGRARWTPQDRARASFFHKRSIEDGRIDWTWPAERLERLVRAQSDPYPNAYTYHDGRRIRIVSAAVSEARYGGTPGRVFIREGDGVVIVAGADAHTGRLPGLLVRRVRTDDGAEHSATDYFTTMGGYLTAHP</sequence>
<evidence type="ECO:0000313" key="4">
    <source>
        <dbReference type="Proteomes" id="UP000542210"/>
    </source>
</evidence>
<dbReference type="GO" id="GO:0005829">
    <property type="term" value="C:cytosol"/>
    <property type="evidence" value="ECO:0007669"/>
    <property type="project" value="TreeGrafter"/>
</dbReference>
<evidence type="ECO:0000259" key="1">
    <source>
        <dbReference type="Pfam" id="PF00551"/>
    </source>
</evidence>
<dbReference type="Pfam" id="PF00551">
    <property type="entry name" value="Formyl_trans_N"/>
    <property type="match status" value="1"/>
</dbReference>
<dbReference type="EC" id="2.1.2.9" evidence="3"/>
<keyword evidence="4" id="KW-1185">Reference proteome</keyword>
<keyword evidence="3" id="KW-0808">Transferase</keyword>
<dbReference type="CDD" id="cd08369">
    <property type="entry name" value="FMT_core"/>
    <property type="match status" value="1"/>
</dbReference>
<dbReference type="InterPro" id="IPR005793">
    <property type="entry name" value="Formyl_trans_C"/>
</dbReference>
<evidence type="ECO:0000259" key="2">
    <source>
        <dbReference type="Pfam" id="PF02911"/>
    </source>
</evidence>
<feature type="domain" description="Formyl transferase N-terminal" evidence="1">
    <location>
        <begin position="1"/>
        <end position="169"/>
    </location>
</feature>
<evidence type="ECO:0000313" key="3">
    <source>
        <dbReference type="EMBL" id="MBB4704227.1"/>
    </source>
</evidence>
<dbReference type="InterPro" id="IPR011034">
    <property type="entry name" value="Formyl_transferase-like_C_sf"/>
</dbReference>
<protein>
    <submittedName>
        <fullName evidence="3">Methionyl-tRNA formyltransferase</fullName>
        <ecNumber evidence="3">2.1.2.9</ecNumber>
    </submittedName>
</protein>
<reference evidence="3 4" key="1">
    <citation type="submission" date="2020-08" db="EMBL/GenBank/DDBJ databases">
        <title>Sequencing the genomes of 1000 actinobacteria strains.</title>
        <authorList>
            <person name="Klenk H.-P."/>
        </authorList>
    </citation>
    <scope>NUCLEOTIDE SEQUENCE [LARGE SCALE GENOMIC DNA]</scope>
    <source>
        <strain evidence="3 4">DSM 45784</strain>
    </source>
</reference>
<comment type="caution">
    <text evidence="3">The sequence shown here is derived from an EMBL/GenBank/DDBJ whole genome shotgun (WGS) entry which is preliminary data.</text>
</comment>
<dbReference type="GO" id="GO:0004479">
    <property type="term" value="F:methionyl-tRNA formyltransferase activity"/>
    <property type="evidence" value="ECO:0007669"/>
    <property type="project" value="UniProtKB-EC"/>
</dbReference>